<keyword evidence="3" id="KW-0812">Transmembrane</keyword>
<dbReference type="GO" id="GO:0030288">
    <property type="term" value="C:outer membrane-bounded periplasmic space"/>
    <property type="evidence" value="ECO:0007669"/>
    <property type="project" value="InterPro"/>
</dbReference>
<gene>
    <name evidence="5" type="ORF">CHH64_00655</name>
</gene>
<dbReference type="GO" id="GO:0003993">
    <property type="term" value="F:acid phosphatase activity"/>
    <property type="evidence" value="ECO:0007669"/>
    <property type="project" value="InterPro"/>
</dbReference>
<reference evidence="5 6" key="1">
    <citation type="submission" date="2017-07" db="EMBL/GenBank/DDBJ databases">
        <title>Isolation and whole genome analysis of endospore-forming bacteria from heroin.</title>
        <authorList>
            <person name="Kalinowski J."/>
            <person name="Ahrens B."/>
            <person name="Al-Dilaimi A."/>
            <person name="Winkler A."/>
            <person name="Wibberg D."/>
            <person name="Schleenbecker U."/>
            <person name="Ruckert C."/>
            <person name="Wolfel R."/>
            <person name="Grass G."/>
        </authorList>
    </citation>
    <scope>NUCLEOTIDE SEQUENCE [LARGE SCALE GENOMIC DNA]</scope>
    <source>
        <strain evidence="5 6">7528</strain>
    </source>
</reference>
<evidence type="ECO:0000313" key="5">
    <source>
        <dbReference type="EMBL" id="PAD22260.1"/>
    </source>
</evidence>
<keyword evidence="3" id="KW-1133">Transmembrane helix</keyword>
<dbReference type="InterPro" id="IPR001011">
    <property type="entry name" value="Acid_Pase_classA_bac"/>
</dbReference>
<sequence>MLRSEQMPRKRNEKSDRKKRKSTIPVLVLTAAFCFQGTNSVSAANSLDESAIAPKEAAYGYYVDTYANNDKANMTPESNSSIGVLSKFHDIWEPGSSWNNGTVMNENVHNQNIAKSISITQNRTDEEAKMAYLVDRRHQNYSAITGLGSYTDNFIAGANAGTTIPDEIPEDATTVGYDDGSNNNGVWADEDSSLGSMVKLINNIRWTGASTSNAKAYYNYQRPFRWSEEVSVIPTLVPRIKDDPSSDGGFPSGHTNAAYLASYGFAYAVPERYEEIMTRASEMGNSRIVAGMHSPLDVIGGRVMATAVAASALNDPNNKGVKEAAYAQAHEVLLTQEGTSQDNYSDYETNKKNYTERLTYGFEQIGDTTKPMVVPKGAEALIETRFPYLDDAQRRWVLYTTGLPSGYPVLDDTEGWGRLNLFAAAGGYEAFENDVTVSMDASQGGFNEADTWKNDIEGSGKLTKSGTGALTLSGNNAYTGGTLLEEGTLAANSGSAFGEGEVVNTEGTLIENVSSGVTIGNNFTQSEAGTLELTIGSNEEVFDINGEATFGGTLKLNFTDGFIPDADTPIISYDALAEKSAFSTVEITGLPDNYEVSYDANAIYIVDSNTKEEEENNTPVVPPAETGDDNNPSKDPVTEPEDDNVSTEPTEETEKEENPVDSTTENEDKKTPVKLEETNRGNNNSVKPVTSSKVNEDMVENPKTGDDTNIILYVGLLAASAIAAAVVVWQRKFRRR</sequence>
<keyword evidence="1" id="KW-0732">Signal</keyword>
<feature type="compositionally biased region" description="Acidic residues" evidence="2">
    <location>
        <begin position="638"/>
        <end position="655"/>
    </location>
</feature>
<keyword evidence="3" id="KW-0472">Membrane</keyword>
<dbReference type="InterPro" id="IPR036938">
    <property type="entry name" value="PAP2/HPO_sf"/>
</dbReference>
<feature type="region of interest" description="Disordered" evidence="2">
    <location>
        <begin position="1"/>
        <end position="21"/>
    </location>
</feature>
<evidence type="ECO:0000313" key="6">
    <source>
        <dbReference type="Proteomes" id="UP000216013"/>
    </source>
</evidence>
<dbReference type="Pfam" id="PF01569">
    <property type="entry name" value="PAP2"/>
    <property type="match status" value="1"/>
</dbReference>
<feature type="domain" description="Phosphatidic acid phosphatase type 2/haloperoxidase" evidence="4">
    <location>
        <begin position="198"/>
        <end position="313"/>
    </location>
</feature>
<feature type="transmembrane region" description="Helical" evidence="3">
    <location>
        <begin position="710"/>
        <end position="729"/>
    </location>
</feature>
<dbReference type="AlphaFoldDB" id="A0A268ADR5"/>
<feature type="region of interest" description="Disordered" evidence="2">
    <location>
        <begin position="608"/>
        <end position="704"/>
    </location>
</feature>
<dbReference type="Pfam" id="PF12951">
    <property type="entry name" value="PATR"/>
    <property type="match status" value="1"/>
</dbReference>
<dbReference type="NCBIfam" id="TIGR02601">
    <property type="entry name" value="autotrns_rpt"/>
    <property type="match status" value="1"/>
</dbReference>
<organism evidence="5 6">
    <name type="scientific">Terribacillus saccharophilus</name>
    <dbReference type="NCBI Taxonomy" id="361277"/>
    <lineage>
        <taxon>Bacteria</taxon>
        <taxon>Bacillati</taxon>
        <taxon>Bacillota</taxon>
        <taxon>Bacilli</taxon>
        <taxon>Bacillales</taxon>
        <taxon>Bacillaceae</taxon>
        <taxon>Terribacillus</taxon>
    </lineage>
</organism>
<feature type="compositionally biased region" description="Polar residues" evidence="2">
    <location>
        <begin position="680"/>
        <end position="693"/>
    </location>
</feature>
<feature type="compositionally biased region" description="Basic and acidic residues" evidence="2">
    <location>
        <begin position="1"/>
        <end position="16"/>
    </location>
</feature>
<dbReference type="Gene3D" id="1.20.144.10">
    <property type="entry name" value="Phosphatidic acid phosphatase type 2/haloperoxidase"/>
    <property type="match status" value="1"/>
</dbReference>
<proteinExistence type="predicted"/>
<dbReference type="InterPro" id="IPR000326">
    <property type="entry name" value="PAP2/HPO"/>
</dbReference>
<name>A0A268ADR5_9BACI</name>
<dbReference type="Proteomes" id="UP000216013">
    <property type="component" value="Unassembled WGS sequence"/>
</dbReference>
<dbReference type="SMART" id="SM00014">
    <property type="entry name" value="acidPPc"/>
    <property type="match status" value="1"/>
</dbReference>
<feature type="compositionally biased region" description="Basic and acidic residues" evidence="2">
    <location>
        <begin position="666"/>
        <end position="679"/>
    </location>
</feature>
<dbReference type="InterPro" id="IPR013425">
    <property type="entry name" value="Autotrns_rpt"/>
</dbReference>
<dbReference type="CDD" id="cd03397">
    <property type="entry name" value="PAP2_acid_phosphatase"/>
    <property type="match status" value="1"/>
</dbReference>
<evidence type="ECO:0000256" key="2">
    <source>
        <dbReference type="SAM" id="MobiDB-lite"/>
    </source>
</evidence>
<dbReference type="EMBL" id="NPBV01000002">
    <property type="protein sequence ID" value="PAD22260.1"/>
    <property type="molecule type" value="Genomic_DNA"/>
</dbReference>
<evidence type="ECO:0000256" key="1">
    <source>
        <dbReference type="ARBA" id="ARBA00022729"/>
    </source>
</evidence>
<evidence type="ECO:0000259" key="4">
    <source>
        <dbReference type="SMART" id="SM00014"/>
    </source>
</evidence>
<accession>A0A268ADR5</accession>
<dbReference type="SUPFAM" id="SSF48317">
    <property type="entry name" value="Acid phosphatase/Vanadium-dependent haloperoxidase"/>
    <property type="match status" value="1"/>
</dbReference>
<comment type="caution">
    <text evidence="5">The sequence shown here is derived from an EMBL/GenBank/DDBJ whole genome shotgun (WGS) entry which is preliminary data.</text>
</comment>
<evidence type="ECO:0000256" key="3">
    <source>
        <dbReference type="SAM" id="Phobius"/>
    </source>
</evidence>
<protein>
    <recommendedName>
        <fullName evidence="4">Phosphatidic acid phosphatase type 2/haloperoxidase domain-containing protein</fullName>
    </recommendedName>
</protein>